<dbReference type="Proteomes" id="UP000295418">
    <property type="component" value="Unassembled WGS sequence"/>
</dbReference>
<reference evidence="4 5" key="1">
    <citation type="submission" date="2019-03" db="EMBL/GenBank/DDBJ databases">
        <authorList>
            <person name="Kim M.K.M."/>
        </authorList>
    </citation>
    <scope>NUCLEOTIDE SEQUENCE [LARGE SCALE GENOMIC DNA]</scope>
    <source>
        <strain evidence="4 5">18JY21-1</strain>
    </source>
</reference>
<dbReference type="Pfam" id="PF02275">
    <property type="entry name" value="CBAH"/>
    <property type="match status" value="1"/>
</dbReference>
<dbReference type="GO" id="GO:0016787">
    <property type="term" value="F:hydrolase activity"/>
    <property type="evidence" value="ECO:0007669"/>
    <property type="project" value="UniProtKB-KW"/>
</dbReference>
<protein>
    <submittedName>
        <fullName evidence="4">Linear amide C-N hydrolase</fullName>
    </submittedName>
</protein>
<dbReference type="SUPFAM" id="SSF56235">
    <property type="entry name" value="N-terminal nucleophile aminohydrolases (Ntn hydrolases)"/>
    <property type="match status" value="1"/>
</dbReference>
<accession>A0A4R4EJM8</accession>
<keyword evidence="5" id="KW-1185">Reference proteome</keyword>
<evidence type="ECO:0000313" key="4">
    <source>
        <dbReference type="EMBL" id="TCZ80179.1"/>
    </source>
</evidence>
<dbReference type="AlphaFoldDB" id="A0A4R4EJM8"/>
<dbReference type="InterPro" id="IPR029055">
    <property type="entry name" value="Ntn_hydrolases_N"/>
</dbReference>
<evidence type="ECO:0000313" key="5">
    <source>
        <dbReference type="Proteomes" id="UP000295418"/>
    </source>
</evidence>
<proteinExistence type="inferred from homology"/>
<dbReference type="Gene3D" id="3.60.60.10">
    <property type="entry name" value="Penicillin V Acylase, Chain A"/>
    <property type="match status" value="1"/>
</dbReference>
<dbReference type="InterPro" id="IPR052193">
    <property type="entry name" value="Peptidase_C59"/>
</dbReference>
<keyword evidence="2 4" id="KW-0378">Hydrolase</keyword>
<evidence type="ECO:0000256" key="1">
    <source>
        <dbReference type="ARBA" id="ARBA00006625"/>
    </source>
</evidence>
<name>A0A4R4EJM8_9BACL</name>
<dbReference type="OrthoDB" id="8617387at2"/>
<gene>
    <name evidence="4" type="ORF">E0485_04840</name>
</gene>
<dbReference type="PANTHER" id="PTHR35527">
    <property type="entry name" value="CHOLOYLGLYCINE HYDROLASE"/>
    <property type="match status" value="1"/>
</dbReference>
<dbReference type="EMBL" id="SKFG01000002">
    <property type="protein sequence ID" value="TCZ80179.1"/>
    <property type="molecule type" value="Genomic_DNA"/>
</dbReference>
<dbReference type="PANTHER" id="PTHR35527:SF2">
    <property type="entry name" value="HYDROLASE"/>
    <property type="match status" value="1"/>
</dbReference>
<evidence type="ECO:0000259" key="3">
    <source>
        <dbReference type="Pfam" id="PF02275"/>
    </source>
</evidence>
<dbReference type="InterPro" id="IPR029132">
    <property type="entry name" value="CBAH/NAAA_C"/>
</dbReference>
<organism evidence="4 5">
    <name type="scientific">Paenibacillus albiflavus</name>
    <dbReference type="NCBI Taxonomy" id="2545760"/>
    <lineage>
        <taxon>Bacteria</taxon>
        <taxon>Bacillati</taxon>
        <taxon>Bacillota</taxon>
        <taxon>Bacilli</taxon>
        <taxon>Bacillales</taxon>
        <taxon>Paenibacillaceae</taxon>
        <taxon>Paenibacillus</taxon>
    </lineage>
</organism>
<comment type="caution">
    <text evidence="4">The sequence shown here is derived from an EMBL/GenBank/DDBJ whole genome shotgun (WGS) entry which is preliminary data.</text>
</comment>
<sequence length="342" mass="39001">MQVATRKGGVRMSTVFHLKRNKVNWICKNQDVIYEGVHLFTNHRDLHKTALVMPPGTPAAWVSKYGSITISQVAKDQPNGGMNEAGLVVEQTTLWQSEYPTADEWPSLNELYWIQYLLDTCSTVEEALHAASNVRIDQSTTKLHYLLADASGDCAIIEFINGQMIVHHDEQLPLPVMTNTVYSKANQDIQLGIRHWFDRDEYECNSMDRYLIVADALQADTDEVRVEDAFRILSTAKREDTVYSLVYDIHARIIYARTSRNQAIVSISLSKFDYSKQASSKAANLQKLHADKGSCQFEAYSAAYNRQAIHAFFRDPVLTSIFKWEITDEMIQYLAHYPDTAY</sequence>
<evidence type="ECO:0000256" key="2">
    <source>
        <dbReference type="ARBA" id="ARBA00022801"/>
    </source>
</evidence>
<feature type="domain" description="Choloylglycine hydrolase/NAAA C-terminal" evidence="3">
    <location>
        <begin position="63"/>
        <end position="179"/>
    </location>
</feature>
<comment type="similarity">
    <text evidence="1">Belongs to the peptidase C59 family.</text>
</comment>